<dbReference type="RefSeq" id="WP_133581206.1">
    <property type="nucleotide sequence ID" value="NZ_SNYJ01000012.1"/>
</dbReference>
<dbReference type="PANTHER" id="PTHR30185">
    <property type="entry name" value="CRYPTIC BETA-GLUCOSIDE BGL OPERON ANTITERMINATOR"/>
    <property type="match status" value="1"/>
</dbReference>
<evidence type="ECO:0000256" key="4">
    <source>
        <dbReference type="ARBA" id="ARBA00023163"/>
    </source>
</evidence>
<keyword evidence="4" id="KW-0804">Transcription</keyword>
<dbReference type="SUPFAM" id="SSF46785">
    <property type="entry name" value="Winged helix' DNA-binding domain"/>
    <property type="match status" value="1"/>
</dbReference>
<organism evidence="8 9">
    <name type="scientific">Aureibacillus halotolerans</name>
    <dbReference type="NCBI Taxonomy" id="1508390"/>
    <lineage>
        <taxon>Bacteria</taxon>
        <taxon>Bacillati</taxon>
        <taxon>Bacillota</taxon>
        <taxon>Bacilli</taxon>
        <taxon>Bacillales</taxon>
        <taxon>Bacillaceae</taxon>
        <taxon>Aureibacillus</taxon>
    </lineage>
</organism>
<dbReference type="SUPFAM" id="SSF55804">
    <property type="entry name" value="Phoshotransferase/anion transport protein"/>
    <property type="match status" value="1"/>
</dbReference>
<sequence>MSLGVFGKKRRREGWPLYLSGRERRILDLLLNAREELTVKELASELDVSVRTIHRDFPQLNDVLKKHQLTLQKRSGAGLQIHGDEQAKQALANTLQLATKTDFLPEERQAMLMAALLQASEPVKLFSLADDMHVTMATISHDLDKIQTTLESHALLLVRKRGYGVKIEGEEGAKRAALSQLISSNVDAYDVFTTFKEKLSSSPSLSLVSQRLLGLVGEDTLWKIDAHVRKMSDGLPYELADMSRIGLVIHLALAIERLKQGGRIQFDPLELTQLKGTREFRVAKAMIAGLETVFSIPIPEDEIGYITMHLLGAKLKANEPDVLSNLAYQAKEFLRLVGEAIGEQLTDRHRLLNDLMTHLKPTIYRLRQGMQIQNPLLEDIRTTYPELFDITAECAREVFPEVSFPDDEVGFLLLHIAADVLKRQAKRTLHTLVICSSGIGTAKLLATRLQQEVPEITQIDNRSLFDLDKLNLDQYDLIVSTVPLKGMSHDYILASPILSKADIHNIKKAVIRVSLVHKEGEMLKSFGPTEEHSTEAIVQQLTTMHQYSTAALMIIKGFRIQQLTKQDTLASQLAFICQQLEEDDTLRDSPGVVEKLLHRQRLGGLGIPKTSLALFHTRSPSVLQPSFTMYRLSHAIDVPGMDQVDMKASTILMLLAPEQLDQETLTLLSTISSLLIQDEESTTLFEEGNEQELRQRIAAELFQKRPTKGV</sequence>
<dbReference type="Gene3D" id="3.40.930.10">
    <property type="entry name" value="Mannitol-specific EII, Chain A"/>
    <property type="match status" value="1"/>
</dbReference>
<evidence type="ECO:0000259" key="7">
    <source>
        <dbReference type="PROSITE" id="PS51372"/>
    </source>
</evidence>
<dbReference type="Pfam" id="PF00874">
    <property type="entry name" value="PRD"/>
    <property type="match status" value="2"/>
</dbReference>
<keyword evidence="9" id="KW-1185">Reference proteome</keyword>
<dbReference type="PROSITE" id="PS51372">
    <property type="entry name" value="PRD_2"/>
    <property type="match status" value="2"/>
</dbReference>
<dbReference type="Pfam" id="PF00359">
    <property type="entry name" value="PTS_EIIA_2"/>
    <property type="match status" value="1"/>
</dbReference>
<dbReference type="InterPro" id="IPR050661">
    <property type="entry name" value="BglG_antiterminators"/>
</dbReference>
<feature type="domain" description="PRD" evidence="7">
    <location>
        <begin position="321"/>
        <end position="426"/>
    </location>
</feature>
<dbReference type="Gene3D" id="1.10.1790.10">
    <property type="entry name" value="PRD domain"/>
    <property type="match status" value="2"/>
</dbReference>
<name>A0A4V3D4W8_9BACI</name>
<feature type="domain" description="PTS EIIB type-2" evidence="6">
    <location>
        <begin position="429"/>
        <end position="518"/>
    </location>
</feature>
<feature type="domain" description="PRD" evidence="7">
    <location>
        <begin position="215"/>
        <end position="320"/>
    </location>
</feature>
<evidence type="ECO:0000256" key="3">
    <source>
        <dbReference type="ARBA" id="ARBA00023015"/>
    </source>
</evidence>
<dbReference type="Gene3D" id="3.40.50.2300">
    <property type="match status" value="1"/>
</dbReference>
<proteinExistence type="predicted"/>
<dbReference type="PROSITE" id="PS51099">
    <property type="entry name" value="PTS_EIIB_TYPE_2"/>
    <property type="match status" value="1"/>
</dbReference>
<evidence type="ECO:0000256" key="2">
    <source>
        <dbReference type="ARBA" id="ARBA00022737"/>
    </source>
</evidence>
<dbReference type="GO" id="GO:0006355">
    <property type="term" value="P:regulation of DNA-templated transcription"/>
    <property type="evidence" value="ECO:0007669"/>
    <property type="project" value="InterPro"/>
</dbReference>
<dbReference type="InterPro" id="IPR016152">
    <property type="entry name" value="PTrfase/Anion_transptr"/>
</dbReference>
<dbReference type="InterPro" id="IPR036388">
    <property type="entry name" value="WH-like_DNA-bd_sf"/>
</dbReference>
<dbReference type="InterPro" id="IPR036095">
    <property type="entry name" value="PTS_EIIB-like_sf"/>
</dbReference>
<dbReference type="GO" id="GO:0009401">
    <property type="term" value="P:phosphoenolpyruvate-dependent sugar phosphotransferase system"/>
    <property type="evidence" value="ECO:0007669"/>
    <property type="project" value="InterPro"/>
</dbReference>
<evidence type="ECO:0000256" key="1">
    <source>
        <dbReference type="ARBA" id="ARBA00022679"/>
    </source>
</evidence>
<evidence type="ECO:0000259" key="5">
    <source>
        <dbReference type="PROSITE" id="PS51094"/>
    </source>
</evidence>
<dbReference type="EMBL" id="SNYJ01000012">
    <property type="protein sequence ID" value="TDQ37747.1"/>
    <property type="molecule type" value="Genomic_DNA"/>
</dbReference>
<dbReference type="InterPro" id="IPR011608">
    <property type="entry name" value="PRD"/>
</dbReference>
<reference evidence="8 9" key="1">
    <citation type="submission" date="2019-03" db="EMBL/GenBank/DDBJ databases">
        <title>Genomic Encyclopedia of Type Strains, Phase IV (KMG-IV): sequencing the most valuable type-strain genomes for metagenomic binning, comparative biology and taxonomic classification.</title>
        <authorList>
            <person name="Goeker M."/>
        </authorList>
    </citation>
    <scope>NUCLEOTIDE SEQUENCE [LARGE SCALE GENOMIC DNA]</scope>
    <source>
        <strain evidence="8 9">DSM 28697</strain>
    </source>
</reference>
<dbReference type="SUPFAM" id="SSF52794">
    <property type="entry name" value="PTS system IIB component-like"/>
    <property type="match status" value="1"/>
</dbReference>
<evidence type="ECO:0000313" key="8">
    <source>
        <dbReference type="EMBL" id="TDQ37747.1"/>
    </source>
</evidence>
<dbReference type="PROSITE" id="PS51094">
    <property type="entry name" value="PTS_EIIA_TYPE_2"/>
    <property type="match status" value="1"/>
</dbReference>
<evidence type="ECO:0000259" key="6">
    <source>
        <dbReference type="PROSITE" id="PS51099"/>
    </source>
</evidence>
<dbReference type="AlphaFoldDB" id="A0A4V3D4W8"/>
<comment type="caution">
    <text evidence="8">The sequence shown here is derived from an EMBL/GenBank/DDBJ whole genome shotgun (WGS) entry which is preliminary data.</text>
</comment>
<dbReference type="InterPro" id="IPR036390">
    <property type="entry name" value="WH_DNA-bd_sf"/>
</dbReference>
<keyword evidence="3" id="KW-0805">Transcription regulation</keyword>
<keyword evidence="2" id="KW-0677">Repeat</keyword>
<dbReference type="InterPro" id="IPR002178">
    <property type="entry name" value="PTS_EIIA_type-2_dom"/>
</dbReference>
<dbReference type="CDD" id="cd05568">
    <property type="entry name" value="PTS_IIB_bgl_like"/>
    <property type="match status" value="1"/>
</dbReference>
<dbReference type="SUPFAM" id="SSF63520">
    <property type="entry name" value="PTS-regulatory domain, PRD"/>
    <property type="match status" value="2"/>
</dbReference>
<dbReference type="Pfam" id="PF08279">
    <property type="entry name" value="HTH_11"/>
    <property type="match status" value="1"/>
</dbReference>
<protein>
    <submittedName>
        <fullName evidence="8">BglG family transcriptional antiterminator</fullName>
    </submittedName>
</protein>
<dbReference type="Gene3D" id="1.10.10.10">
    <property type="entry name" value="Winged helix-like DNA-binding domain superfamily/Winged helix DNA-binding domain"/>
    <property type="match status" value="2"/>
</dbReference>
<dbReference type="GO" id="GO:0008982">
    <property type="term" value="F:protein-N(PI)-phosphohistidine-sugar phosphotransferase activity"/>
    <property type="evidence" value="ECO:0007669"/>
    <property type="project" value="InterPro"/>
</dbReference>
<dbReference type="Proteomes" id="UP000295632">
    <property type="component" value="Unassembled WGS sequence"/>
</dbReference>
<dbReference type="PANTHER" id="PTHR30185:SF18">
    <property type="entry name" value="TRANSCRIPTIONAL REGULATOR MTLR"/>
    <property type="match status" value="1"/>
</dbReference>
<feature type="domain" description="PTS EIIA type-2" evidence="5">
    <location>
        <begin position="553"/>
        <end position="700"/>
    </location>
</feature>
<dbReference type="InterPro" id="IPR013196">
    <property type="entry name" value="HTH_11"/>
</dbReference>
<gene>
    <name evidence="8" type="ORF">EV213_112107</name>
</gene>
<keyword evidence="1" id="KW-0808">Transferase</keyword>
<dbReference type="InterPro" id="IPR013011">
    <property type="entry name" value="PTS_EIIB_2"/>
</dbReference>
<accession>A0A4V3D4W8</accession>
<dbReference type="InterPro" id="IPR036634">
    <property type="entry name" value="PRD_sf"/>
</dbReference>
<dbReference type="OrthoDB" id="9776005at2"/>
<evidence type="ECO:0000313" key="9">
    <source>
        <dbReference type="Proteomes" id="UP000295632"/>
    </source>
</evidence>